<evidence type="ECO:0000256" key="6">
    <source>
        <dbReference type="ARBA" id="ARBA00031720"/>
    </source>
</evidence>
<dbReference type="NCBIfam" id="TIGR01899">
    <property type="entry name" value="cas_TM1807_csm5"/>
    <property type="match status" value="1"/>
</dbReference>
<accession>A0ABR4RQB0</accession>
<comment type="function">
    <text evidence="1">This subunit might be involved in maturation of a crRNA intermediate to its mature form.</text>
</comment>
<dbReference type="RefSeq" id="WP_035448615.1">
    <property type="nucleotide sequence ID" value="NZ_CP195054.1"/>
</dbReference>
<evidence type="ECO:0000313" key="8">
    <source>
        <dbReference type="EMBL" id="KDA45657.1"/>
    </source>
</evidence>
<reference evidence="8 9" key="1">
    <citation type="submission" date="2014-04" db="EMBL/GenBank/DDBJ databases">
        <title>Draft Genome Sequence of Lactobacillus animalis 381-IL-28.</title>
        <authorList>
            <person name="Sturino J.M."/>
            <person name="Rajendran M."/>
            <person name="Altermann E."/>
        </authorList>
    </citation>
    <scope>NUCLEOTIDE SEQUENCE [LARGE SCALE GENOMIC DNA]</scope>
    <source>
        <strain evidence="8 9">381-IL-28</strain>
    </source>
</reference>
<comment type="caution">
    <text evidence="8">The sequence shown here is derived from an EMBL/GenBank/DDBJ whole genome shotgun (WGS) entry which is preliminary data.</text>
</comment>
<sequence>MRNKYILTLMTLAPVSIGNGNTYSSKEYILEDGYYYFPEMSKLYSTLCNKYPEKVKRFENFLGEPNNKKKTRLTEFLVKENIVERDFNGYKIKATGYETDRRNGNLNEIKQFTKDAYGVAYIPGSSLKGALRTVLENEHFKSKTIIWGAKNNREFFDIFHNIRVGDSDGISSDRLTLVQKWDYSYQKNCVKKLMVHREAIKPMTTVKFEIDTIGSEAAELVELLELYSKQHQKRYRDKYLNLIPDKSLIQKDLRTTLYLGAGSGFWSKVDMERVNLDKIGPRRGKMKMKGRGAFKLTKYYNKASHGEKEYGLINNRQNLYEMGKCIFSIEKVE</sequence>
<dbReference type="PANTHER" id="PTHR38007:SF1">
    <property type="entry name" value="CRISPR SYSTEM CMS PROTEIN CSM5"/>
    <property type="match status" value="1"/>
</dbReference>
<organism evidence="8 9">
    <name type="scientific">Ligilactobacillus animalis</name>
    <dbReference type="NCBI Taxonomy" id="1605"/>
    <lineage>
        <taxon>Bacteria</taxon>
        <taxon>Bacillati</taxon>
        <taxon>Bacillota</taxon>
        <taxon>Bacilli</taxon>
        <taxon>Lactobacillales</taxon>
        <taxon>Lactobacillaceae</taxon>
        <taxon>Ligilactobacillus</taxon>
    </lineage>
</organism>
<keyword evidence="9" id="KW-1185">Reference proteome</keyword>
<protein>
    <recommendedName>
        <fullName evidence="3">CRISPR system Cms protein Csm5</fullName>
    </recommendedName>
    <alternativeName>
        <fullName evidence="6">CRISPR type III A-associated protein Csm5</fullName>
    </alternativeName>
</protein>
<feature type="domain" description="CRISPR type III-associated protein" evidence="7">
    <location>
        <begin position="9"/>
        <end position="179"/>
    </location>
</feature>
<dbReference type="InterPro" id="IPR005537">
    <property type="entry name" value="RAMP_III_fam"/>
</dbReference>
<dbReference type="PANTHER" id="PTHR38007">
    <property type="entry name" value="CRISPR SYSTEM CMS PROTEIN CSM5"/>
    <property type="match status" value="1"/>
</dbReference>
<dbReference type="Proteomes" id="UP000027129">
    <property type="component" value="Unassembled WGS sequence"/>
</dbReference>
<name>A0ABR4RQB0_9LACO</name>
<evidence type="ECO:0000256" key="1">
    <source>
        <dbReference type="ARBA" id="ARBA00003088"/>
    </source>
</evidence>
<evidence type="ECO:0000313" key="9">
    <source>
        <dbReference type="Proteomes" id="UP000027129"/>
    </source>
</evidence>
<evidence type="ECO:0000259" key="7">
    <source>
        <dbReference type="Pfam" id="PF03787"/>
    </source>
</evidence>
<keyword evidence="5" id="KW-0051">Antiviral defense</keyword>
<evidence type="ECO:0000256" key="2">
    <source>
        <dbReference type="ARBA" id="ARBA00006680"/>
    </source>
</evidence>
<gene>
    <name evidence="8" type="ORF">Lani381_1282</name>
</gene>
<dbReference type="EMBL" id="JMHU01000014">
    <property type="protein sequence ID" value="KDA45657.1"/>
    <property type="molecule type" value="Genomic_DNA"/>
</dbReference>
<dbReference type="Pfam" id="PF03787">
    <property type="entry name" value="RAMPs"/>
    <property type="match status" value="1"/>
</dbReference>
<dbReference type="InterPro" id="IPR010173">
    <property type="entry name" value="CRISPR-assoc_Csm5"/>
</dbReference>
<comment type="similarity">
    <text evidence="2">Belongs to the CRISPR-associated Csm5 family.</text>
</comment>
<evidence type="ECO:0000256" key="4">
    <source>
        <dbReference type="ARBA" id="ARBA00022884"/>
    </source>
</evidence>
<evidence type="ECO:0000256" key="5">
    <source>
        <dbReference type="ARBA" id="ARBA00023118"/>
    </source>
</evidence>
<proteinExistence type="inferred from homology"/>
<evidence type="ECO:0000256" key="3">
    <source>
        <dbReference type="ARBA" id="ARBA00016113"/>
    </source>
</evidence>
<keyword evidence="4" id="KW-0694">RNA-binding</keyword>